<dbReference type="PANTHER" id="PTHR38785:SF1">
    <property type="entry name" value="HOMOLOG OF VIRK"/>
    <property type="match status" value="1"/>
</dbReference>
<sequence length="326" mass="37687">MRHNEVGMAVMNISKQHRMSLVEWAERIYPNSKGWRVVSKNWRFCALGSAFPTIMERMIEVFNEPYLAPVLADYPEVITKPLKPYLNVSLSMPERVAMLHDHYRFMANTFGRHCSTIFSVAGLPLVSFTANNGRQYGVRFYRGAIREGALGLSLYDVESKQGVYSISFHFNREGRELYIGALQGPSDSVPDRHQIIKMLTKTAHGLRTKALMLELVLMLGRIMGAERCYAVSNKGHIYKAIRYITSKRNVVTFDYDELWREYDGMPLSRYMYALPMQPIRKDVTQLSGSKRRLYTKRYAWLHTLEQDLRLAINALTETRAEMHQVA</sequence>
<proteinExistence type="predicted"/>
<dbReference type="InterPro" id="IPR007488">
    <property type="entry name" value="DUF535"/>
</dbReference>
<organism evidence="1 2">
    <name type="scientific">Salinivibrio costicola</name>
    <name type="common">Vibrio costicola</name>
    <dbReference type="NCBI Taxonomy" id="51367"/>
    <lineage>
        <taxon>Bacteria</taxon>
        <taxon>Pseudomonadati</taxon>
        <taxon>Pseudomonadota</taxon>
        <taxon>Gammaproteobacteria</taxon>
        <taxon>Vibrionales</taxon>
        <taxon>Vibrionaceae</taxon>
        <taxon>Salinivibrio</taxon>
    </lineage>
</organism>
<reference evidence="1 2" key="1">
    <citation type="submission" date="2020-03" db="EMBL/GenBank/DDBJ databases">
        <title>Genome mining reveals the biosynthetic pathways of PHA and ectoines of the halophilic strain Salinivibrio costicola M318 isolated from fermented shrimp paste.</title>
        <authorList>
            <person name="Doan T.V."/>
            <person name="Tran L.T."/>
            <person name="Trieu T.A."/>
            <person name="Nguyen Q.V."/>
            <person name="Quach T.N."/>
            <person name="Phi T.Q."/>
            <person name="Kumar S."/>
        </authorList>
    </citation>
    <scope>NUCLEOTIDE SEQUENCE [LARGE SCALE GENOMIC DNA]</scope>
    <source>
        <strain evidence="1 2">M318</strain>
    </source>
</reference>
<dbReference type="Pfam" id="PF04393">
    <property type="entry name" value="DUF535"/>
    <property type="match status" value="1"/>
</dbReference>
<gene>
    <name evidence="1" type="ORF">HBA18_07295</name>
</gene>
<dbReference type="EMBL" id="CP050266">
    <property type="protein sequence ID" value="QIR06197.1"/>
    <property type="molecule type" value="Genomic_DNA"/>
</dbReference>
<protein>
    <submittedName>
        <fullName evidence="1">DUF535 domain-containing protein</fullName>
    </submittedName>
</protein>
<evidence type="ECO:0000313" key="1">
    <source>
        <dbReference type="EMBL" id="QIR06197.1"/>
    </source>
</evidence>
<evidence type="ECO:0000313" key="2">
    <source>
        <dbReference type="Proteomes" id="UP000501408"/>
    </source>
</evidence>
<keyword evidence="2" id="KW-1185">Reference proteome</keyword>
<dbReference type="PANTHER" id="PTHR38785">
    <property type="entry name" value="HOMOLOG OF VIRK"/>
    <property type="match status" value="1"/>
</dbReference>
<dbReference type="Proteomes" id="UP000501408">
    <property type="component" value="Chromosome 1"/>
</dbReference>
<accession>A0ABX6K4V1</accession>
<name>A0ABX6K4V1_SALCS</name>